<evidence type="ECO:0000313" key="11">
    <source>
        <dbReference type="EMBL" id="CAH3188904.1"/>
    </source>
</evidence>
<dbReference type="PANTHER" id="PTHR24240">
    <property type="entry name" value="OPSIN"/>
    <property type="match status" value="1"/>
</dbReference>
<dbReference type="Proteomes" id="UP001159427">
    <property type="component" value="Unassembled WGS sequence"/>
</dbReference>
<comment type="similarity">
    <text evidence="8">Belongs to the G-protein coupled receptor 1 family.</text>
</comment>
<feature type="transmembrane region" description="Helical" evidence="9">
    <location>
        <begin position="296"/>
        <end position="316"/>
    </location>
</feature>
<comment type="caution">
    <text evidence="11">The sequence shown here is derived from an EMBL/GenBank/DDBJ whole genome shotgun (WGS) entry which is preliminary data.</text>
</comment>
<sequence length="383" mass="43054">MANATLYSLLLIAVSRYFKVVKPQLFSSVFERKKNRLQRLIALCWIVPLAISSPPLYGSQTRSSSHDPLGRSRSEIGLEVALSILISLMSILDNLLVVYVVHKDSRLKSLTNVFIHNLALTDISLASLHMPFWVITLYTGTWIFSERWCEIQAVIQCTLGLASILNMGLIGFNRYIRVVKPAFYSRLFPSKRMARFYCSLVWIASLLLATPPLYGWGKMAYHPLFAVCTFNWTIDHISWAIVTVGGLINGTTVSIFYCYYKIYKTLKDSTQNLNAHSLQDGAASGRPATDIRLLKTSFTVVCVFVITWGPVSAVVIVETAGSFIPREIFMAAVYLMFTSSLANPIIYGIMNPHFQGAFKRALIFGRYGNNQTSQSSKRNRDKP</sequence>
<keyword evidence="4 8" id="KW-0297">G-protein coupled receptor</keyword>
<dbReference type="PROSITE" id="PS00237">
    <property type="entry name" value="G_PROTEIN_RECEP_F1_1"/>
    <property type="match status" value="1"/>
</dbReference>
<organism evidence="11 12">
    <name type="scientific">Porites evermanni</name>
    <dbReference type="NCBI Taxonomy" id="104178"/>
    <lineage>
        <taxon>Eukaryota</taxon>
        <taxon>Metazoa</taxon>
        <taxon>Cnidaria</taxon>
        <taxon>Anthozoa</taxon>
        <taxon>Hexacorallia</taxon>
        <taxon>Scleractinia</taxon>
        <taxon>Fungiina</taxon>
        <taxon>Poritidae</taxon>
        <taxon>Porites</taxon>
    </lineage>
</organism>
<reference evidence="11 12" key="1">
    <citation type="submission" date="2022-05" db="EMBL/GenBank/DDBJ databases">
        <authorList>
            <consortium name="Genoscope - CEA"/>
            <person name="William W."/>
        </authorList>
    </citation>
    <scope>NUCLEOTIDE SEQUENCE [LARGE SCALE GENOMIC DNA]</scope>
</reference>
<evidence type="ECO:0000313" key="12">
    <source>
        <dbReference type="Proteomes" id="UP001159427"/>
    </source>
</evidence>
<dbReference type="PROSITE" id="PS50262">
    <property type="entry name" value="G_PROTEIN_RECEP_F1_2"/>
    <property type="match status" value="2"/>
</dbReference>
<feature type="transmembrane region" description="Helical" evidence="9">
    <location>
        <begin position="40"/>
        <end position="60"/>
    </location>
</feature>
<feature type="transmembrane region" description="Helical" evidence="9">
    <location>
        <begin position="237"/>
        <end position="260"/>
    </location>
</feature>
<dbReference type="SUPFAM" id="SSF81321">
    <property type="entry name" value="Family A G protein-coupled receptor-like"/>
    <property type="match status" value="2"/>
</dbReference>
<keyword evidence="7 8" id="KW-0807">Transducer</keyword>
<keyword evidence="5 9" id="KW-0472">Membrane</keyword>
<evidence type="ECO:0000256" key="8">
    <source>
        <dbReference type="RuleBase" id="RU000688"/>
    </source>
</evidence>
<keyword evidence="3 9" id="KW-1133">Transmembrane helix</keyword>
<dbReference type="SMART" id="SM01381">
    <property type="entry name" value="7TM_GPCR_Srsx"/>
    <property type="match status" value="1"/>
</dbReference>
<dbReference type="InterPro" id="IPR000276">
    <property type="entry name" value="GPCR_Rhodpsn"/>
</dbReference>
<evidence type="ECO:0000259" key="10">
    <source>
        <dbReference type="PROSITE" id="PS50262"/>
    </source>
</evidence>
<keyword evidence="6 8" id="KW-0675">Receptor</keyword>
<evidence type="ECO:0000256" key="7">
    <source>
        <dbReference type="ARBA" id="ARBA00023224"/>
    </source>
</evidence>
<evidence type="ECO:0000256" key="9">
    <source>
        <dbReference type="SAM" id="Phobius"/>
    </source>
</evidence>
<feature type="domain" description="G-protein coupled receptors family 1 profile" evidence="10">
    <location>
        <begin position="1"/>
        <end position="57"/>
    </location>
</feature>
<dbReference type="Pfam" id="PF00001">
    <property type="entry name" value="7tm_1"/>
    <property type="match status" value="1"/>
</dbReference>
<dbReference type="InterPro" id="IPR017452">
    <property type="entry name" value="GPCR_Rhodpsn_7TM"/>
</dbReference>
<evidence type="ECO:0000256" key="3">
    <source>
        <dbReference type="ARBA" id="ARBA00022989"/>
    </source>
</evidence>
<evidence type="ECO:0000256" key="4">
    <source>
        <dbReference type="ARBA" id="ARBA00023040"/>
    </source>
</evidence>
<evidence type="ECO:0000256" key="6">
    <source>
        <dbReference type="ARBA" id="ARBA00023170"/>
    </source>
</evidence>
<feature type="transmembrane region" description="Helical" evidence="9">
    <location>
        <begin position="80"/>
        <end position="101"/>
    </location>
</feature>
<dbReference type="Gene3D" id="1.20.1070.10">
    <property type="entry name" value="Rhodopsin 7-helix transmembrane proteins"/>
    <property type="match status" value="2"/>
</dbReference>
<dbReference type="InterPro" id="IPR050125">
    <property type="entry name" value="GPCR_opsins"/>
</dbReference>
<feature type="transmembrane region" description="Helical" evidence="9">
    <location>
        <begin position="153"/>
        <end position="176"/>
    </location>
</feature>
<feature type="domain" description="G-protein coupled receptors family 1 profile" evidence="10">
    <location>
        <begin position="93"/>
        <end position="347"/>
    </location>
</feature>
<accession>A0ABN8SBJ4</accession>
<evidence type="ECO:0000256" key="2">
    <source>
        <dbReference type="ARBA" id="ARBA00022692"/>
    </source>
</evidence>
<keyword evidence="2 8" id="KW-0812">Transmembrane</keyword>
<dbReference type="PRINTS" id="PR00237">
    <property type="entry name" value="GPCRRHODOPSN"/>
</dbReference>
<feature type="transmembrane region" description="Helical" evidence="9">
    <location>
        <begin position="196"/>
        <end position="217"/>
    </location>
</feature>
<dbReference type="EMBL" id="CALNXI010002558">
    <property type="protein sequence ID" value="CAH3188904.1"/>
    <property type="molecule type" value="Genomic_DNA"/>
</dbReference>
<keyword evidence="12" id="KW-1185">Reference proteome</keyword>
<comment type="subcellular location">
    <subcellularLocation>
        <location evidence="1">Membrane</location>
        <topology evidence="1">Multi-pass membrane protein</topology>
    </subcellularLocation>
</comment>
<evidence type="ECO:0000256" key="5">
    <source>
        <dbReference type="ARBA" id="ARBA00023136"/>
    </source>
</evidence>
<feature type="transmembrane region" description="Helical" evidence="9">
    <location>
        <begin position="328"/>
        <end position="350"/>
    </location>
</feature>
<gene>
    <name evidence="11" type="ORF">PEVE_00018888</name>
</gene>
<dbReference type="CDD" id="cd00637">
    <property type="entry name" value="7tm_classA_rhodopsin-like"/>
    <property type="match status" value="1"/>
</dbReference>
<protein>
    <recommendedName>
        <fullName evidence="10">G-protein coupled receptors family 1 profile domain-containing protein</fullName>
    </recommendedName>
</protein>
<feature type="transmembrane region" description="Helical" evidence="9">
    <location>
        <begin position="113"/>
        <end position="133"/>
    </location>
</feature>
<evidence type="ECO:0000256" key="1">
    <source>
        <dbReference type="ARBA" id="ARBA00004141"/>
    </source>
</evidence>
<name>A0ABN8SBJ4_9CNID</name>
<proteinExistence type="inferred from homology"/>